<evidence type="ECO:0008006" key="4">
    <source>
        <dbReference type="Google" id="ProtNLM"/>
    </source>
</evidence>
<dbReference type="EMBL" id="JAUSXB010000001">
    <property type="protein sequence ID" value="MDQ0672772.1"/>
    <property type="molecule type" value="Genomic_DNA"/>
</dbReference>
<comment type="caution">
    <text evidence="2">The sequence shown here is derived from an EMBL/GenBank/DDBJ whole genome shotgun (WGS) entry which is preliminary data.</text>
</comment>
<proteinExistence type="predicted"/>
<feature type="transmembrane region" description="Helical" evidence="1">
    <location>
        <begin position="56"/>
        <end position="77"/>
    </location>
</feature>
<dbReference type="Proteomes" id="UP001236806">
    <property type="component" value="Unassembled WGS sequence"/>
</dbReference>
<reference evidence="2 3" key="1">
    <citation type="submission" date="2023-07" db="EMBL/GenBank/DDBJ databases">
        <title>Comparative genomics of wheat-associated soil bacteria to identify genetic determinants of phenazine resistance.</title>
        <authorList>
            <person name="Mouncey N."/>
        </authorList>
    </citation>
    <scope>NUCLEOTIDE SEQUENCE [LARGE SCALE GENOMIC DNA]</scope>
    <source>
        <strain evidence="2 3">W1I3</strain>
    </source>
</reference>
<feature type="transmembrane region" description="Helical" evidence="1">
    <location>
        <begin position="24"/>
        <end position="44"/>
    </location>
</feature>
<evidence type="ECO:0000313" key="2">
    <source>
        <dbReference type="EMBL" id="MDQ0672772.1"/>
    </source>
</evidence>
<name>A0ABU0PGG8_9MICC</name>
<organism evidence="2 3">
    <name type="scientific">Pseudarthrobacter siccitolerans</name>
    <dbReference type="NCBI Taxonomy" id="861266"/>
    <lineage>
        <taxon>Bacteria</taxon>
        <taxon>Bacillati</taxon>
        <taxon>Actinomycetota</taxon>
        <taxon>Actinomycetes</taxon>
        <taxon>Micrococcales</taxon>
        <taxon>Micrococcaceae</taxon>
        <taxon>Pseudarthrobacter</taxon>
    </lineage>
</organism>
<keyword evidence="1" id="KW-0472">Membrane</keyword>
<protein>
    <recommendedName>
        <fullName evidence="4">Transmembrane protein</fullName>
    </recommendedName>
</protein>
<feature type="transmembrane region" description="Helical" evidence="1">
    <location>
        <begin position="151"/>
        <end position="170"/>
    </location>
</feature>
<keyword evidence="1" id="KW-1133">Transmembrane helix</keyword>
<feature type="transmembrane region" description="Helical" evidence="1">
    <location>
        <begin position="123"/>
        <end position="145"/>
    </location>
</feature>
<dbReference type="RefSeq" id="WP_306633409.1">
    <property type="nucleotide sequence ID" value="NZ_JAUSXB010000001.1"/>
</dbReference>
<accession>A0ABU0PGG8</accession>
<evidence type="ECO:0000313" key="3">
    <source>
        <dbReference type="Proteomes" id="UP001236806"/>
    </source>
</evidence>
<sequence length="198" mass="21784">MKSTLRLSATSALQSMRLKYRTRLLSALAFGHVVLIPVSLAWLTDLGPESSHADELWGNLPVLCELLLFVLIPSPVLKPACTLSEDHMPPFKYAVRTGILPLASLFSDWTTELTDWRRGLEKLLSALPAAILISAGSTVYAAAVIPVNSAYFLTCAATSGFLGIVLIEWLKARFRNVCSLEEQLKLQRKHLAKSVTHL</sequence>
<evidence type="ECO:0000256" key="1">
    <source>
        <dbReference type="SAM" id="Phobius"/>
    </source>
</evidence>
<keyword evidence="1" id="KW-0812">Transmembrane</keyword>
<keyword evidence="3" id="KW-1185">Reference proteome</keyword>
<gene>
    <name evidence="2" type="ORF">QFZ36_000333</name>
</gene>